<accession>A0AAD1ULP4</accession>
<dbReference type="EMBL" id="CAMPGE010010292">
    <property type="protein sequence ID" value="CAI2369140.1"/>
    <property type="molecule type" value="Genomic_DNA"/>
</dbReference>
<name>A0AAD1ULP4_EUPCR</name>
<evidence type="ECO:0000313" key="2">
    <source>
        <dbReference type="Proteomes" id="UP001295684"/>
    </source>
</evidence>
<organism evidence="1 2">
    <name type="scientific">Euplotes crassus</name>
    <dbReference type="NCBI Taxonomy" id="5936"/>
    <lineage>
        <taxon>Eukaryota</taxon>
        <taxon>Sar</taxon>
        <taxon>Alveolata</taxon>
        <taxon>Ciliophora</taxon>
        <taxon>Intramacronucleata</taxon>
        <taxon>Spirotrichea</taxon>
        <taxon>Hypotrichia</taxon>
        <taxon>Euplotida</taxon>
        <taxon>Euplotidae</taxon>
        <taxon>Moneuplotes</taxon>
    </lineage>
</organism>
<reference evidence="1" key="1">
    <citation type="submission" date="2023-07" db="EMBL/GenBank/DDBJ databases">
        <authorList>
            <consortium name="AG Swart"/>
            <person name="Singh M."/>
            <person name="Singh A."/>
            <person name="Seah K."/>
            <person name="Emmerich C."/>
        </authorList>
    </citation>
    <scope>NUCLEOTIDE SEQUENCE</scope>
    <source>
        <strain evidence="1">DP1</strain>
    </source>
</reference>
<dbReference type="Proteomes" id="UP001295684">
    <property type="component" value="Unassembled WGS sequence"/>
</dbReference>
<gene>
    <name evidence="1" type="ORF">ECRASSUSDP1_LOCUS10438</name>
</gene>
<comment type="caution">
    <text evidence="1">The sequence shown here is derived from an EMBL/GenBank/DDBJ whole genome shotgun (WGS) entry which is preliminary data.</text>
</comment>
<keyword evidence="2" id="KW-1185">Reference proteome</keyword>
<dbReference type="AlphaFoldDB" id="A0AAD1ULP4"/>
<protein>
    <submittedName>
        <fullName evidence="1">Uncharacterized protein</fullName>
    </submittedName>
</protein>
<proteinExistence type="predicted"/>
<sequence length="314" mass="37220">MYTTGNEDIDTFEQKLLTPTQQNKAQGYKRCSEIMARIRNSSTHLRDPDKAVGLWKEKKDIDRTRSKKREKIVKENLFLQRFPEAPKHKRKTRESRADNLKSTDNLLKSTYCSNSKRRKLSQGRKTFYPSTKRNYFNRTSSSKFTLAQTTRPPFKPAGFMKARDEIADKDNFLLCREYYLREKELNFENFQKSKSMWKGDSLLTTRKLKPVEMPRSKEKLVPHSHRQYLNNKNSFTTFLKDDPKRLQILENYKEINRIITKNYIKKKDMGIQLLNDHDDTNNDLSMGNNKSRTQKKDPIAQVQQVMKRIAYQGK</sequence>
<evidence type="ECO:0000313" key="1">
    <source>
        <dbReference type="EMBL" id="CAI2369140.1"/>
    </source>
</evidence>